<proteinExistence type="inferred from homology"/>
<dbReference type="PANTHER" id="PTHR12151:SF8">
    <property type="entry name" value="THIOREDOXIN DOMAIN-CONTAINING PROTEIN"/>
    <property type="match status" value="1"/>
</dbReference>
<organism evidence="4">
    <name type="scientific">hydrothermal vent metagenome</name>
    <dbReference type="NCBI Taxonomy" id="652676"/>
    <lineage>
        <taxon>unclassified sequences</taxon>
        <taxon>metagenomes</taxon>
        <taxon>ecological metagenomes</taxon>
    </lineage>
</organism>
<evidence type="ECO:0000313" key="4">
    <source>
        <dbReference type="EMBL" id="VAX24604.1"/>
    </source>
</evidence>
<dbReference type="InterPro" id="IPR036249">
    <property type="entry name" value="Thioredoxin-like_sf"/>
</dbReference>
<sequence length="221" mass="24287">MRRFITGKLAFVLPAIIVFSASLVSAGPEKHKHKPPEEGSPVSRMMIDRAEGKVGAPIPGDLTVINQDGKEIALSTLFDKPLIVSFIYTNCPNICPAVTANLGVAIQKSRKLYGDAFRALSISFDVDKDTPELMKTYGGNFRQDSDSWIFAVAKKETVSQLTDAFGFVYIPSPDGSFNHTTMVSIVHKGGALIHHVYGVDFSEEQFVKVLKILLEDIKEKK</sequence>
<dbReference type="Pfam" id="PF02630">
    <property type="entry name" value="SCO1-SenC"/>
    <property type="match status" value="1"/>
</dbReference>
<evidence type="ECO:0000256" key="1">
    <source>
        <dbReference type="ARBA" id="ARBA00010996"/>
    </source>
</evidence>
<accession>A0A3B1CKU2</accession>
<dbReference type="CDD" id="cd02968">
    <property type="entry name" value="SCO"/>
    <property type="match status" value="1"/>
</dbReference>
<reference evidence="4" key="1">
    <citation type="submission" date="2018-06" db="EMBL/GenBank/DDBJ databases">
        <authorList>
            <person name="Zhirakovskaya E."/>
        </authorList>
    </citation>
    <scope>NUCLEOTIDE SEQUENCE</scope>
</reference>
<gene>
    <name evidence="4" type="ORF">MNBD_NITROSPINAE02-2004</name>
</gene>
<dbReference type="Gene3D" id="3.40.30.10">
    <property type="entry name" value="Glutaredoxin"/>
    <property type="match status" value="1"/>
</dbReference>
<feature type="domain" description="Thioredoxin" evidence="3">
    <location>
        <begin position="52"/>
        <end position="215"/>
    </location>
</feature>
<evidence type="ECO:0000256" key="2">
    <source>
        <dbReference type="ARBA" id="ARBA00023008"/>
    </source>
</evidence>
<comment type="similarity">
    <text evidence="1">Belongs to the SCO1/2 family.</text>
</comment>
<dbReference type="SUPFAM" id="SSF52833">
    <property type="entry name" value="Thioredoxin-like"/>
    <property type="match status" value="1"/>
</dbReference>
<dbReference type="InterPro" id="IPR003782">
    <property type="entry name" value="SCO1/SenC"/>
</dbReference>
<dbReference type="InterPro" id="IPR013766">
    <property type="entry name" value="Thioredoxin_domain"/>
</dbReference>
<keyword evidence="2" id="KW-0186">Copper</keyword>
<dbReference type="PROSITE" id="PS51352">
    <property type="entry name" value="THIOREDOXIN_2"/>
    <property type="match status" value="1"/>
</dbReference>
<dbReference type="PANTHER" id="PTHR12151">
    <property type="entry name" value="ELECTRON TRANSPORT PROTIN SCO1/SENC FAMILY MEMBER"/>
    <property type="match status" value="1"/>
</dbReference>
<evidence type="ECO:0000259" key="3">
    <source>
        <dbReference type="PROSITE" id="PS51352"/>
    </source>
</evidence>
<protein>
    <recommendedName>
        <fullName evidence="3">Thioredoxin domain-containing protein</fullName>
    </recommendedName>
</protein>
<dbReference type="AlphaFoldDB" id="A0A3B1CKU2"/>
<name>A0A3B1CKU2_9ZZZZ</name>
<dbReference type="EMBL" id="UOGE01000096">
    <property type="protein sequence ID" value="VAX24604.1"/>
    <property type="molecule type" value="Genomic_DNA"/>
</dbReference>